<dbReference type="EMBL" id="JAVSGH010000014">
    <property type="protein sequence ID" value="MDT3725976.1"/>
    <property type="molecule type" value="Genomic_DNA"/>
</dbReference>
<feature type="region of interest" description="Disordered" evidence="1">
    <location>
        <begin position="1"/>
        <end position="41"/>
    </location>
</feature>
<dbReference type="Proteomes" id="UP001181313">
    <property type="component" value="Unassembled WGS sequence"/>
</dbReference>
<evidence type="ECO:0000259" key="3">
    <source>
        <dbReference type="Pfam" id="PF00768"/>
    </source>
</evidence>
<feature type="region of interest" description="Disordered" evidence="1">
    <location>
        <begin position="399"/>
        <end position="428"/>
    </location>
</feature>
<feature type="domain" description="Peptidase S11 D-alanyl-D-alanine carboxypeptidase A N-terminal" evidence="3">
    <location>
        <begin position="121"/>
        <end position="360"/>
    </location>
</feature>
<organism evidence="4 5">
    <name type="scientific">Streptomyces althioticus subsp. attaecolombicae</name>
    <dbReference type="NCBI Taxonomy" id="3075534"/>
    <lineage>
        <taxon>Bacteria</taxon>
        <taxon>Bacillati</taxon>
        <taxon>Actinomycetota</taxon>
        <taxon>Actinomycetes</taxon>
        <taxon>Kitasatosporales</taxon>
        <taxon>Streptomycetaceae</taxon>
        <taxon>Streptomyces</taxon>
        <taxon>Streptomyces althioticus group</taxon>
    </lineage>
</organism>
<proteinExistence type="predicted"/>
<dbReference type="Pfam" id="PF00768">
    <property type="entry name" value="Peptidase_S11"/>
    <property type="match status" value="1"/>
</dbReference>
<name>A0ABU3HZ37_9ACTN</name>
<dbReference type="PANTHER" id="PTHR21581:SF33">
    <property type="entry name" value="D-ALANYL-D-ALANINE CARBOXYPEPTIDASE DACB"/>
    <property type="match status" value="1"/>
</dbReference>
<evidence type="ECO:0000256" key="2">
    <source>
        <dbReference type="SAM" id="Phobius"/>
    </source>
</evidence>
<feature type="compositionally biased region" description="Polar residues" evidence="1">
    <location>
        <begin position="1"/>
        <end position="16"/>
    </location>
</feature>
<evidence type="ECO:0000256" key="1">
    <source>
        <dbReference type="SAM" id="MobiDB-lite"/>
    </source>
</evidence>
<evidence type="ECO:0000313" key="4">
    <source>
        <dbReference type="EMBL" id="MDT3725976.1"/>
    </source>
</evidence>
<feature type="transmembrane region" description="Helical" evidence="2">
    <location>
        <begin position="436"/>
        <end position="458"/>
    </location>
</feature>
<keyword evidence="5" id="KW-1185">Reference proteome</keyword>
<dbReference type="Gene3D" id="3.40.710.10">
    <property type="entry name" value="DD-peptidase/beta-lactamase superfamily"/>
    <property type="match status" value="1"/>
</dbReference>
<dbReference type="PANTHER" id="PTHR21581">
    <property type="entry name" value="D-ALANYL-D-ALANINE CARBOXYPEPTIDASE"/>
    <property type="match status" value="1"/>
</dbReference>
<reference evidence="4" key="1">
    <citation type="submission" date="2024-05" db="EMBL/GenBank/DDBJ databases">
        <title>30 novel species of actinomycetes from the DSMZ collection.</title>
        <authorList>
            <person name="Nouioui I."/>
        </authorList>
    </citation>
    <scope>NUCLEOTIDE SEQUENCE</scope>
    <source>
        <strain evidence="4">DSM 41972</strain>
    </source>
</reference>
<feature type="compositionally biased region" description="Low complexity" evidence="1">
    <location>
        <begin position="403"/>
        <end position="412"/>
    </location>
</feature>
<evidence type="ECO:0000313" key="5">
    <source>
        <dbReference type="Proteomes" id="UP001181313"/>
    </source>
</evidence>
<sequence length="473" mass="49468">MTQLHTPKASRNQETGRLSFMRPVSPRGVRFPARGGARAGTPTEMACTLRTVPATEKTVRRSALVASAVLLSTALTAPAALAAPRPAPSATPPAHTSVVGGERLAKPGTQVNLAAGAPVLPKELSARSWIVADAESGDVLAAHNAHWRLAPASTLKMLFADTLLPKWPRTTTHRVVPSDLAGVGAGSSMVGVKEDETYTVHDLWLGVFLPSGNDAVHVLSAMNGGVEKTVAEMNEHAEELQALDTHAVSPDGYDAPGQVSSAYDLTLIARSGLQKKDFREYCSTVRAQFPGETKKNKKGKRVRGSFEIQNTNRLLRGDYDVPVYQGIAGVKNGNTTHAGATFTGVAERDGKVLLVTVMNPQKKESNEVYKETARLFDWGFAAAGKVQPVGELVPPKSVEEANAAAGPSASPGQAGGTGAGSKPVASAHTGGGADGMGVALGIAGGVVVLLAGGAFLVNRRWPLPDMVRRRSRP</sequence>
<dbReference type="InterPro" id="IPR001967">
    <property type="entry name" value="Peptidase_S11_N"/>
</dbReference>
<gene>
    <name evidence="4" type="ORF">ROS62_14280</name>
</gene>
<keyword evidence="2" id="KW-0472">Membrane</keyword>
<protein>
    <submittedName>
        <fullName evidence="4">DUF5136 domain-containing protein</fullName>
    </submittedName>
</protein>
<dbReference type="SUPFAM" id="SSF56601">
    <property type="entry name" value="beta-lactamase/transpeptidase-like"/>
    <property type="match status" value="1"/>
</dbReference>
<comment type="caution">
    <text evidence="4">The sequence shown here is derived from an EMBL/GenBank/DDBJ whole genome shotgun (WGS) entry which is preliminary data.</text>
</comment>
<keyword evidence="2" id="KW-0812">Transmembrane</keyword>
<accession>A0ABU3HZ37</accession>
<keyword evidence="2" id="KW-1133">Transmembrane helix</keyword>
<dbReference type="InterPro" id="IPR012338">
    <property type="entry name" value="Beta-lactam/transpept-like"/>
</dbReference>